<proteinExistence type="predicted"/>
<name>A0A0A9H5H7_ARUDO</name>
<sequence length="65" mass="7929">MHRTIHPKIYFVHKKTSAFRVFLSLFMLLFAIPLFLLRSSSRYFYVVSFEVKRRIGEFFFSDSSW</sequence>
<dbReference type="AlphaFoldDB" id="A0A0A9H5H7"/>
<keyword evidence="1" id="KW-0812">Transmembrane</keyword>
<evidence type="ECO:0000256" key="1">
    <source>
        <dbReference type="SAM" id="Phobius"/>
    </source>
</evidence>
<dbReference type="EMBL" id="GBRH01165879">
    <property type="protein sequence ID" value="JAE32017.1"/>
    <property type="molecule type" value="Transcribed_RNA"/>
</dbReference>
<organism evidence="2">
    <name type="scientific">Arundo donax</name>
    <name type="common">Giant reed</name>
    <name type="synonym">Donax arundinaceus</name>
    <dbReference type="NCBI Taxonomy" id="35708"/>
    <lineage>
        <taxon>Eukaryota</taxon>
        <taxon>Viridiplantae</taxon>
        <taxon>Streptophyta</taxon>
        <taxon>Embryophyta</taxon>
        <taxon>Tracheophyta</taxon>
        <taxon>Spermatophyta</taxon>
        <taxon>Magnoliopsida</taxon>
        <taxon>Liliopsida</taxon>
        <taxon>Poales</taxon>
        <taxon>Poaceae</taxon>
        <taxon>PACMAD clade</taxon>
        <taxon>Arundinoideae</taxon>
        <taxon>Arundineae</taxon>
        <taxon>Arundo</taxon>
    </lineage>
</organism>
<reference evidence="2" key="1">
    <citation type="submission" date="2014-09" db="EMBL/GenBank/DDBJ databases">
        <authorList>
            <person name="Magalhaes I.L.F."/>
            <person name="Oliveira U."/>
            <person name="Santos F.R."/>
            <person name="Vidigal T.H.D.A."/>
            <person name="Brescovit A.D."/>
            <person name="Santos A.J."/>
        </authorList>
    </citation>
    <scope>NUCLEOTIDE SEQUENCE</scope>
    <source>
        <tissue evidence="2">Shoot tissue taken approximately 20 cm above the soil surface</tissue>
    </source>
</reference>
<keyword evidence="1" id="KW-0472">Membrane</keyword>
<feature type="transmembrane region" description="Helical" evidence="1">
    <location>
        <begin position="21"/>
        <end position="39"/>
    </location>
</feature>
<evidence type="ECO:0000313" key="2">
    <source>
        <dbReference type="EMBL" id="JAE32017.1"/>
    </source>
</evidence>
<protein>
    <submittedName>
        <fullName evidence="2">Uncharacterized protein</fullName>
    </submittedName>
</protein>
<keyword evidence="1" id="KW-1133">Transmembrane helix</keyword>
<accession>A0A0A9H5H7</accession>
<reference evidence="2" key="2">
    <citation type="journal article" date="2015" name="Data Brief">
        <title>Shoot transcriptome of the giant reed, Arundo donax.</title>
        <authorList>
            <person name="Barrero R.A."/>
            <person name="Guerrero F.D."/>
            <person name="Moolhuijzen P."/>
            <person name="Goolsby J.A."/>
            <person name="Tidwell J."/>
            <person name="Bellgard S.E."/>
            <person name="Bellgard M.I."/>
        </authorList>
    </citation>
    <scope>NUCLEOTIDE SEQUENCE</scope>
    <source>
        <tissue evidence="2">Shoot tissue taken approximately 20 cm above the soil surface</tissue>
    </source>
</reference>